<accession>A0ABW1IYR6</accession>
<feature type="transmembrane region" description="Helical" evidence="2">
    <location>
        <begin position="269"/>
        <end position="292"/>
    </location>
</feature>
<feature type="transmembrane region" description="Helical" evidence="2">
    <location>
        <begin position="236"/>
        <end position="257"/>
    </location>
</feature>
<feature type="transmembrane region" description="Helical" evidence="2">
    <location>
        <begin position="313"/>
        <end position="335"/>
    </location>
</feature>
<keyword evidence="4" id="KW-0808">Transferase</keyword>
<feature type="transmembrane region" description="Helical" evidence="2">
    <location>
        <begin position="117"/>
        <end position="139"/>
    </location>
</feature>
<dbReference type="EC" id="2.3.1.-" evidence="4"/>
<protein>
    <submittedName>
        <fullName evidence="4">Acyltransferase</fullName>
        <ecNumber evidence="4">2.3.1.-</ecNumber>
    </submittedName>
</protein>
<dbReference type="Pfam" id="PF01757">
    <property type="entry name" value="Acyl_transf_3"/>
    <property type="match status" value="1"/>
</dbReference>
<dbReference type="GO" id="GO:0016746">
    <property type="term" value="F:acyltransferase activity"/>
    <property type="evidence" value="ECO:0007669"/>
    <property type="project" value="UniProtKB-KW"/>
</dbReference>
<feature type="transmembrane region" description="Helical" evidence="2">
    <location>
        <begin position="36"/>
        <end position="56"/>
    </location>
</feature>
<organism evidence="4 5">
    <name type="scientific">Pseudonocardia hispaniensis</name>
    <dbReference type="NCBI Taxonomy" id="904933"/>
    <lineage>
        <taxon>Bacteria</taxon>
        <taxon>Bacillati</taxon>
        <taxon>Actinomycetota</taxon>
        <taxon>Actinomycetes</taxon>
        <taxon>Pseudonocardiales</taxon>
        <taxon>Pseudonocardiaceae</taxon>
        <taxon>Pseudonocardia</taxon>
    </lineage>
</organism>
<dbReference type="InterPro" id="IPR002656">
    <property type="entry name" value="Acyl_transf_3_dom"/>
</dbReference>
<feature type="region of interest" description="Disordered" evidence="1">
    <location>
        <begin position="1"/>
        <end position="21"/>
    </location>
</feature>
<keyword evidence="5" id="KW-1185">Reference proteome</keyword>
<comment type="caution">
    <text evidence="4">The sequence shown here is derived from an EMBL/GenBank/DDBJ whole genome shotgun (WGS) entry which is preliminary data.</text>
</comment>
<dbReference type="EMBL" id="JBHSQW010000009">
    <property type="protein sequence ID" value="MFC5993354.1"/>
    <property type="molecule type" value="Genomic_DNA"/>
</dbReference>
<reference evidence="5" key="1">
    <citation type="journal article" date="2019" name="Int. J. Syst. Evol. Microbiol.">
        <title>The Global Catalogue of Microorganisms (GCM) 10K type strain sequencing project: providing services to taxonomists for standard genome sequencing and annotation.</title>
        <authorList>
            <consortium name="The Broad Institute Genomics Platform"/>
            <consortium name="The Broad Institute Genome Sequencing Center for Infectious Disease"/>
            <person name="Wu L."/>
            <person name="Ma J."/>
        </authorList>
    </citation>
    <scope>NUCLEOTIDE SEQUENCE [LARGE SCALE GENOMIC DNA]</scope>
    <source>
        <strain evidence="5">CCM 8391</strain>
    </source>
</reference>
<feature type="transmembrane region" description="Helical" evidence="2">
    <location>
        <begin position="76"/>
        <end position="96"/>
    </location>
</feature>
<evidence type="ECO:0000256" key="1">
    <source>
        <dbReference type="SAM" id="MobiDB-lite"/>
    </source>
</evidence>
<keyword evidence="2" id="KW-0472">Membrane</keyword>
<evidence type="ECO:0000313" key="5">
    <source>
        <dbReference type="Proteomes" id="UP001596302"/>
    </source>
</evidence>
<evidence type="ECO:0000256" key="2">
    <source>
        <dbReference type="SAM" id="Phobius"/>
    </source>
</evidence>
<keyword evidence="2" id="KW-1133">Transmembrane helix</keyword>
<feature type="domain" description="Acyltransferase 3" evidence="3">
    <location>
        <begin position="29"/>
        <end position="367"/>
    </location>
</feature>
<feature type="transmembrane region" description="Helical" evidence="2">
    <location>
        <begin position="181"/>
        <end position="198"/>
    </location>
</feature>
<evidence type="ECO:0000259" key="3">
    <source>
        <dbReference type="Pfam" id="PF01757"/>
    </source>
</evidence>
<keyword evidence="4" id="KW-0012">Acyltransferase</keyword>
<keyword evidence="2" id="KW-0812">Transmembrane</keyword>
<evidence type="ECO:0000313" key="4">
    <source>
        <dbReference type="EMBL" id="MFC5993354.1"/>
    </source>
</evidence>
<sequence>MNEPGTTGLPVPPADPATRRGRTAVQRERYIDFLRAFSILVVVLWHWAFTILIWGPTGPRATSPLGFTSGLWVLTWLFQVLPLFFFVGGYVHLTAWQRAQVRGESLGQFVWRNVRKLSLPALVLAAVWTGFGVGLSAVFDVRWIGRAVLLVISPLWFIGIYLVLIALIPVWFALQRRFGTVVFVWMVGLVVIVDIVRFRGGYEGIAYVNMVLVWGVAFQAGFYYEALVRAHRQIDAALMWAGLFGLVGLVFSGLYPGSMVGVPGETSNMAPPTLCIAALLAFQVGAAGMARPRVERWLERPRPRRFVEVINRMAMPVFLFHTTGMAIGRGLIYAWNGELAEKQIPDLAWWLQRPLYIAVSLACTLPVIWLFGRFGHRRPTSAAPRVTAT</sequence>
<name>A0ABW1IYR6_9PSEU</name>
<gene>
    <name evidence="4" type="ORF">ACFQE5_03895</name>
</gene>
<feature type="transmembrane region" description="Helical" evidence="2">
    <location>
        <begin position="204"/>
        <end position="224"/>
    </location>
</feature>
<proteinExistence type="predicted"/>
<dbReference type="RefSeq" id="WP_379582834.1">
    <property type="nucleotide sequence ID" value="NZ_JBHSQW010000009.1"/>
</dbReference>
<feature type="transmembrane region" description="Helical" evidence="2">
    <location>
        <begin position="151"/>
        <end position="174"/>
    </location>
</feature>
<feature type="transmembrane region" description="Helical" evidence="2">
    <location>
        <begin position="355"/>
        <end position="372"/>
    </location>
</feature>
<dbReference type="Proteomes" id="UP001596302">
    <property type="component" value="Unassembled WGS sequence"/>
</dbReference>